<dbReference type="PATRIC" id="fig|647171.4.peg.819"/>
<keyword evidence="1" id="KW-1133">Transmembrane helix</keyword>
<evidence type="ECO:0000313" key="2">
    <source>
        <dbReference type="EMBL" id="EHP87238.1"/>
    </source>
</evidence>
<name>H1KYF4_9EURY</name>
<reference evidence="2 3" key="1">
    <citation type="submission" date="2011-09" db="EMBL/GenBank/DDBJ databases">
        <title>The draft genome of Methanotorris formicicus Mc-S-70.</title>
        <authorList>
            <consortium name="US DOE Joint Genome Institute (JGI-PGF)"/>
            <person name="Lucas S."/>
            <person name="Han J."/>
            <person name="Lapidus A."/>
            <person name="Cheng J.-F."/>
            <person name="Goodwin L."/>
            <person name="Pitluck S."/>
            <person name="Peters L."/>
            <person name="Land M.L."/>
            <person name="Hauser L."/>
            <person name="Sieprawska-Lupa M."/>
            <person name="Takai K."/>
            <person name="Miyazaki J."/>
            <person name="Whitman W."/>
            <person name="Woyke T.J."/>
        </authorList>
    </citation>
    <scope>NUCLEOTIDE SEQUENCE [LARGE SCALE GENOMIC DNA]</scope>
    <source>
        <strain evidence="2 3">Mc-S-70</strain>
    </source>
</reference>
<feature type="transmembrane region" description="Helical" evidence="1">
    <location>
        <begin position="138"/>
        <end position="156"/>
    </location>
</feature>
<keyword evidence="1" id="KW-0812">Transmembrane</keyword>
<keyword evidence="2" id="KW-0378">Hydrolase</keyword>
<dbReference type="STRING" id="647171.MetfoDRAFT_0827"/>
<gene>
    <name evidence="2" type="ORF">MetfoDRAFT_0827</name>
</gene>
<feature type="transmembrane region" description="Helical" evidence="1">
    <location>
        <begin position="48"/>
        <end position="65"/>
    </location>
</feature>
<accession>H1KYF4</accession>
<dbReference type="Proteomes" id="UP000003706">
    <property type="component" value="Unassembled WGS sequence"/>
</dbReference>
<dbReference type="GO" id="GO:0016787">
    <property type="term" value="F:hydrolase activity"/>
    <property type="evidence" value="ECO:0007669"/>
    <property type="project" value="UniProtKB-KW"/>
</dbReference>
<feature type="transmembrane region" description="Helical" evidence="1">
    <location>
        <begin position="168"/>
        <end position="190"/>
    </location>
</feature>
<dbReference type="Pfam" id="PF04307">
    <property type="entry name" value="YdjM"/>
    <property type="match status" value="1"/>
</dbReference>
<protein>
    <submittedName>
        <fullName evidence="2">Membrane-bound metal-dependent hydrolase</fullName>
    </submittedName>
</protein>
<feature type="transmembrane region" description="Helical" evidence="1">
    <location>
        <begin position="103"/>
        <end position="131"/>
    </location>
</feature>
<feature type="transmembrane region" description="Helical" evidence="1">
    <location>
        <begin position="72"/>
        <end position="91"/>
    </location>
</feature>
<comment type="caution">
    <text evidence="2">The sequence shown here is derived from an EMBL/GenBank/DDBJ whole genome shotgun (WGS) entry which is preliminary data.</text>
</comment>
<evidence type="ECO:0000313" key="3">
    <source>
        <dbReference type="Proteomes" id="UP000003706"/>
    </source>
</evidence>
<proteinExistence type="predicted"/>
<keyword evidence="1" id="KW-0472">Membrane</keyword>
<dbReference type="OrthoDB" id="118042at2157"/>
<keyword evidence="3" id="KW-1185">Reference proteome</keyword>
<dbReference type="AlphaFoldDB" id="H1KYF4"/>
<feature type="transmembrane region" description="Helical" evidence="1">
    <location>
        <begin position="211"/>
        <end position="231"/>
    </location>
</feature>
<dbReference type="RefSeq" id="WP_007044266.1">
    <property type="nucleotide sequence ID" value="NZ_AGJL01000016.1"/>
</dbReference>
<organism evidence="2 3">
    <name type="scientific">Methanotorris formicicus Mc-S-70</name>
    <dbReference type="NCBI Taxonomy" id="647171"/>
    <lineage>
        <taxon>Archaea</taxon>
        <taxon>Methanobacteriati</taxon>
        <taxon>Methanobacteriota</taxon>
        <taxon>Methanomada group</taxon>
        <taxon>Methanococci</taxon>
        <taxon>Methanococcales</taxon>
        <taxon>Methanocaldococcaceae</taxon>
        <taxon>Methanotorris</taxon>
    </lineage>
</organism>
<sequence length="234" mass="26330">MNWKGHTILGLIFGLPFISSPEQIFLVLAGALYPDLDHDVKEDIVKRGIYISFGLVFINILIYYFKNDYFNLDLFILAVSVLLIYLIPYFANHRGITHTFLALVFVSIILGFLALKLTIFSPILAGVVVLYMVVNEKLLGKVLVIALFGWIILDILKLNPAISGSLSYILPIAIGYLSHIVGDSTTPAGVKAFYPISDYKLRKKEAQILTGIWFLMVLYVWKDAILSLLIFKII</sequence>
<dbReference type="InterPro" id="IPR007404">
    <property type="entry name" value="YdjM-like"/>
</dbReference>
<evidence type="ECO:0000256" key="1">
    <source>
        <dbReference type="SAM" id="Phobius"/>
    </source>
</evidence>
<dbReference type="EMBL" id="AGJL01000016">
    <property type="protein sequence ID" value="EHP87238.1"/>
    <property type="molecule type" value="Genomic_DNA"/>
</dbReference>